<name>R4YUC5_OLEAN</name>
<dbReference type="EMBL" id="FO203512">
    <property type="protein sequence ID" value="CCK77768.1"/>
    <property type="molecule type" value="Genomic_DNA"/>
</dbReference>
<evidence type="ECO:0000313" key="2">
    <source>
        <dbReference type="Proteomes" id="UP000032749"/>
    </source>
</evidence>
<organism evidence="1 2">
    <name type="scientific">Oleispira antarctica RB-8</name>
    <dbReference type="NCBI Taxonomy" id="698738"/>
    <lineage>
        <taxon>Bacteria</taxon>
        <taxon>Pseudomonadati</taxon>
        <taxon>Pseudomonadota</taxon>
        <taxon>Gammaproteobacteria</taxon>
        <taxon>Oceanospirillales</taxon>
        <taxon>Oceanospirillaceae</taxon>
        <taxon>Oleispira</taxon>
    </lineage>
</organism>
<dbReference type="Proteomes" id="UP000032749">
    <property type="component" value="Chromosome"/>
</dbReference>
<keyword evidence="2" id="KW-1185">Reference proteome</keyword>
<dbReference type="OrthoDB" id="6121002at2"/>
<dbReference type="AlphaFoldDB" id="R4YUC5"/>
<protein>
    <submittedName>
        <fullName evidence="1">Uncharacterized protein</fullName>
    </submittedName>
</protein>
<evidence type="ECO:0000313" key="1">
    <source>
        <dbReference type="EMBL" id="CCK77768.1"/>
    </source>
</evidence>
<reference evidence="1 2" key="1">
    <citation type="journal article" date="2013" name="Nat. Commun.">
        <title>Genome sequence and functional genomic analysis of the oil-degrading bacterium Oleispira antarctica.</title>
        <authorList>
            <person name="Kube M."/>
            <person name="Chernikova T.N."/>
            <person name="Al-Ramahi Y."/>
            <person name="Beloqui A."/>
            <person name="Lopez-Cortez N."/>
            <person name="Guazzaroni M.E."/>
            <person name="Heipieper H.J."/>
            <person name="Klages S."/>
            <person name="Kotsyurbenko O.R."/>
            <person name="Langer I."/>
            <person name="Nechitaylo T.Y."/>
            <person name="Lunsdorf H."/>
            <person name="Fernandez M."/>
            <person name="Juarez S."/>
            <person name="Ciordia S."/>
            <person name="Singer A."/>
            <person name="Kagan O."/>
            <person name="Egorova O."/>
            <person name="Petit P.A."/>
            <person name="Stogios P."/>
            <person name="Kim Y."/>
            <person name="Tchigvintsev A."/>
            <person name="Flick R."/>
            <person name="Denaro R."/>
            <person name="Genovese M."/>
            <person name="Albar J.P."/>
            <person name="Reva O.N."/>
            <person name="Martinez-Gomariz M."/>
            <person name="Tran H."/>
            <person name="Ferrer M."/>
            <person name="Savchenko A."/>
            <person name="Yakunin A.F."/>
            <person name="Yakimov M.M."/>
            <person name="Golyshina O.V."/>
            <person name="Reinhardt R."/>
            <person name="Golyshin P.N."/>
        </authorList>
    </citation>
    <scope>NUCLEOTIDE SEQUENCE [LARGE SCALE GENOMIC DNA]</scope>
</reference>
<sequence length="72" mass="8263">MNIKEIAITSNLRKKIQKAVKNTSIIFEDENGDIVVNVTAYTENTSHTGRFPLEEILGEDALDYDVEFWIFN</sequence>
<accession>R4YUC5</accession>
<proteinExistence type="predicted"/>
<dbReference type="HOGENOM" id="CLU_2718383_0_0_6"/>
<gene>
    <name evidence="1" type="ORF">OLEAN_C35920</name>
</gene>
<dbReference type="KEGG" id="oai:OLEAN_C35920"/>